<evidence type="ECO:0000313" key="1">
    <source>
        <dbReference type="EMBL" id="WIY49667.1"/>
    </source>
</evidence>
<accession>A0ABY9AS89</accession>
<dbReference type="EMBL" id="CP127363">
    <property type="protein sequence ID" value="WIY49667.1"/>
    <property type="molecule type" value="Genomic_DNA"/>
</dbReference>
<keyword evidence="2" id="KW-1185">Reference proteome</keyword>
<dbReference type="RefSeq" id="WP_011797149.1">
    <property type="nucleotide sequence ID" value="NZ_CP023687.1"/>
</dbReference>
<protein>
    <submittedName>
        <fullName evidence="1">Uncharacterized protein</fullName>
    </submittedName>
</protein>
<dbReference type="Proteomes" id="UP001242732">
    <property type="component" value="Chromosome"/>
</dbReference>
<sequence length="299" mass="32552">MIHTTTTAAAAAPRSEALRCAEWLEHIALGGNVVTMDELARTAAAELRSLDALTTDGLAWAIHRWEDEVKHRPLINVHRRSLYGVWRQVVRYFGGNAETLLGPSHDELIAEPQAAAQEAEPADPARLLADPERRDAARRDGKLASIWRNRVAGLIEDFAPDATAQYLADRIVSELYDLPPVGVPRPQAPALLEGRAHLTYTLTAESGYEQTGEHHNITPEVFGAMIAALHSPKESTNQVLATEQSTALAEHAARYEWLRSRDLDAVQKGGVFAGKTPDNVVLNGSDLDAAIDAAMAAQR</sequence>
<reference evidence="1 2" key="1">
    <citation type="submission" date="2023-06" db="EMBL/GenBank/DDBJ databases">
        <authorList>
            <person name="Ham H."/>
            <person name="Park D.S."/>
        </authorList>
    </citation>
    <scope>NUCLEOTIDE SEQUENCE [LARGE SCALE GENOMIC DNA]</scope>
    <source>
        <strain evidence="1 2">KACC 17005</strain>
    </source>
</reference>
<gene>
    <name evidence="1" type="ORF">QRO08_03590</name>
</gene>
<name>A0ABY9AS89_PARCI</name>
<evidence type="ECO:0000313" key="2">
    <source>
        <dbReference type="Proteomes" id="UP001242732"/>
    </source>
</evidence>
<proteinExistence type="predicted"/>
<organism evidence="1 2">
    <name type="scientific">Paracidovorax citrulli</name>
    <name type="common">Acidovorax citrulli</name>
    <dbReference type="NCBI Taxonomy" id="80869"/>
    <lineage>
        <taxon>Bacteria</taxon>
        <taxon>Pseudomonadati</taxon>
        <taxon>Pseudomonadota</taxon>
        <taxon>Betaproteobacteria</taxon>
        <taxon>Burkholderiales</taxon>
        <taxon>Comamonadaceae</taxon>
        <taxon>Paracidovorax</taxon>
    </lineage>
</organism>